<dbReference type="Proteomes" id="UP000002287">
    <property type="component" value="Plasmid pBVIE01"/>
</dbReference>
<gene>
    <name evidence="1" type="ordered locus">Bcep1808_7009</name>
</gene>
<name>A4JUE2_BURVG</name>
<geneLocation type="plasmid" evidence="1 2">
    <name>pBVIE01</name>
</geneLocation>
<protein>
    <submittedName>
        <fullName evidence="1">Uncharacterized protein</fullName>
    </submittedName>
</protein>
<proteinExistence type="predicted"/>
<dbReference type="HOGENOM" id="CLU_2104455_0_0_4"/>
<dbReference type="AlphaFoldDB" id="A4JUE2"/>
<accession>A4JUE2</accession>
<dbReference type="EMBL" id="CP000617">
    <property type="protein sequence ID" value="ABO59895.1"/>
    <property type="molecule type" value="Genomic_DNA"/>
</dbReference>
<reference evidence="1 2" key="1">
    <citation type="submission" date="2007-03" db="EMBL/GenBank/DDBJ databases">
        <title>Complete sequence of plasmid pBVIE01 of Burkholderia vietnamiensis G4.</title>
        <authorList>
            <consortium name="US DOE Joint Genome Institute"/>
            <person name="Copeland A."/>
            <person name="Lucas S."/>
            <person name="Lapidus A."/>
            <person name="Barry K."/>
            <person name="Detter J.C."/>
            <person name="Glavina del Rio T."/>
            <person name="Hammon N."/>
            <person name="Israni S."/>
            <person name="Dalin E."/>
            <person name="Tice H."/>
            <person name="Pitluck S."/>
            <person name="Chain P."/>
            <person name="Malfatti S."/>
            <person name="Shin M."/>
            <person name="Vergez L."/>
            <person name="Schmutz J."/>
            <person name="Larimer F."/>
            <person name="Land M."/>
            <person name="Hauser L."/>
            <person name="Kyrpides N."/>
            <person name="Tiedje J."/>
            <person name="Richardson P."/>
        </authorList>
    </citation>
    <scope>NUCLEOTIDE SEQUENCE [LARGE SCALE GENOMIC DNA]</scope>
    <source>
        <strain evidence="2">G4 / LMG 22486</strain>
        <plasmid evidence="1 2">pBVIE01</plasmid>
    </source>
</reference>
<dbReference type="KEGG" id="bvi:Bcep1808_7009"/>
<evidence type="ECO:0000313" key="1">
    <source>
        <dbReference type="EMBL" id="ABO59895.1"/>
    </source>
</evidence>
<organism evidence="1 2">
    <name type="scientific">Burkholderia vietnamiensis (strain G4 / LMG 22486)</name>
    <name type="common">Burkholderia cepacia (strain R1808)</name>
    <dbReference type="NCBI Taxonomy" id="269482"/>
    <lineage>
        <taxon>Bacteria</taxon>
        <taxon>Pseudomonadati</taxon>
        <taxon>Pseudomonadota</taxon>
        <taxon>Betaproteobacteria</taxon>
        <taxon>Burkholderiales</taxon>
        <taxon>Burkholderiaceae</taxon>
        <taxon>Burkholderia</taxon>
        <taxon>Burkholderia cepacia complex</taxon>
    </lineage>
</organism>
<sequence length="115" mass="13169">MELVSWKSTYRAEADFLVLSGPLAGETISVRFLTADYYAQDYRDSRAVWRCDWETYAREVMTSVGKVRRRGGRDVPEDIVAAVNAYFDDFRKLDIGLLASFQGATYDSQRGWLAH</sequence>
<keyword evidence="1" id="KW-0614">Plasmid</keyword>
<evidence type="ECO:0000313" key="2">
    <source>
        <dbReference type="Proteomes" id="UP000002287"/>
    </source>
</evidence>